<dbReference type="PROSITE" id="PS51257">
    <property type="entry name" value="PROKAR_LIPOPROTEIN"/>
    <property type="match status" value="1"/>
</dbReference>
<name>A0A3B0VZV9_9ZZZZ</name>
<protein>
    <submittedName>
        <fullName evidence="1">CopG protein</fullName>
    </submittedName>
</protein>
<accession>A0A3B0VZV9</accession>
<reference evidence="1" key="1">
    <citation type="submission" date="2018-06" db="EMBL/GenBank/DDBJ databases">
        <authorList>
            <person name="Zhirakovskaya E."/>
        </authorList>
    </citation>
    <scope>NUCLEOTIDE SEQUENCE</scope>
</reference>
<dbReference type="EMBL" id="UOEU01000930">
    <property type="protein sequence ID" value="VAW42529.1"/>
    <property type="molecule type" value="Genomic_DNA"/>
</dbReference>
<organism evidence="1">
    <name type="scientific">hydrothermal vent metagenome</name>
    <dbReference type="NCBI Taxonomy" id="652676"/>
    <lineage>
        <taxon>unclassified sequences</taxon>
        <taxon>metagenomes</taxon>
        <taxon>ecological metagenomes</taxon>
    </lineage>
</organism>
<sequence length="169" mass="18178">MQKILFLFLFLISFSLVACTGLAQPDVPTQAPTQESAKLVTTSTTIHVYKSSTCGCCGDWIDRLAAYGFDLEAEDIDNMAAIKSQYSVPANMQSCHTAVVDGYIIEGHVPPADIERLLTARPDAVGLTVPGMVVGSPGMEVPDVPAQPYDVILFDESGKISLFASYNQE</sequence>
<gene>
    <name evidence="1" type="ORF">MNBD_CHLOROFLEXI01-1463</name>
</gene>
<evidence type="ECO:0000313" key="1">
    <source>
        <dbReference type="EMBL" id="VAW42529.1"/>
    </source>
</evidence>
<proteinExistence type="predicted"/>
<dbReference type="Pfam" id="PF04214">
    <property type="entry name" value="DUF411"/>
    <property type="match status" value="1"/>
</dbReference>
<dbReference type="SUPFAM" id="SSF52833">
    <property type="entry name" value="Thioredoxin-like"/>
    <property type="match status" value="1"/>
</dbReference>
<dbReference type="InterPro" id="IPR036249">
    <property type="entry name" value="Thioredoxin-like_sf"/>
</dbReference>
<dbReference type="InterPro" id="IPR007332">
    <property type="entry name" value="DUF411"/>
</dbReference>
<dbReference type="AlphaFoldDB" id="A0A3B0VZV9"/>